<dbReference type="EMBL" id="HBEF01022663">
    <property type="protein sequence ID" value="CAD8341889.1"/>
    <property type="molecule type" value="Transcribed_RNA"/>
</dbReference>
<dbReference type="GO" id="GO:0003755">
    <property type="term" value="F:peptidyl-prolyl cis-trans isomerase activity"/>
    <property type="evidence" value="ECO:0007669"/>
    <property type="project" value="UniProtKB-KW"/>
</dbReference>
<keyword evidence="4 5" id="KW-0413">Isomerase</keyword>
<dbReference type="InterPro" id="IPR050689">
    <property type="entry name" value="FKBP-type_PPIase"/>
</dbReference>
<evidence type="ECO:0000259" key="6">
    <source>
        <dbReference type="PROSITE" id="PS50059"/>
    </source>
</evidence>
<evidence type="ECO:0000256" key="2">
    <source>
        <dbReference type="ARBA" id="ARBA00013194"/>
    </source>
</evidence>
<dbReference type="Pfam" id="PF00254">
    <property type="entry name" value="FKBP_C"/>
    <property type="match status" value="1"/>
</dbReference>
<dbReference type="SUPFAM" id="SSF54534">
    <property type="entry name" value="FKBP-like"/>
    <property type="match status" value="1"/>
</dbReference>
<dbReference type="GO" id="GO:0005737">
    <property type="term" value="C:cytoplasm"/>
    <property type="evidence" value="ECO:0007669"/>
    <property type="project" value="TreeGrafter"/>
</dbReference>
<dbReference type="InterPro" id="IPR046357">
    <property type="entry name" value="PPIase_dom_sf"/>
</dbReference>
<dbReference type="Gene3D" id="3.10.50.40">
    <property type="match status" value="1"/>
</dbReference>
<evidence type="ECO:0000256" key="5">
    <source>
        <dbReference type="PROSITE-ProRule" id="PRU00277"/>
    </source>
</evidence>
<dbReference type="AlphaFoldDB" id="A0A7R9ZS16"/>
<comment type="catalytic activity">
    <reaction evidence="1 5">
        <text>[protein]-peptidylproline (omega=180) = [protein]-peptidylproline (omega=0)</text>
        <dbReference type="Rhea" id="RHEA:16237"/>
        <dbReference type="Rhea" id="RHEA-COMP:10747"/>
        <dbReference type="Rhea" id="RHEA-COMP:10748"/>
        <dbReference type="ChEBI" id="CHEBI:83833"/>
        <dbReference type="ChEBI" id="CHEBI:83834"/>
        <dbReference type="EC" id="5.2.1.8"/>
    </reaction>
</comment>
<sequence length="104" mass="11813">MGVEKELIKEGDGSTFPKMGDQLTMHYTGTLAEGGKKFDSSLDRGKPFQVRWECAPRCSAILAARISQRPAERPWRSFFVKHDGMDRRYVLYAAQSPSRFLILS</sequence>
<evidence type="ECO:0000313" key="7">
    <source>
        <dbReference type="EMBL" id="CAD8341889.1"/>
    </source>
</evidence>
<keyword evidence="3 5" id="KW-0697">Rotamase</keyword>
<organism evidence="7">
    <name type="scientific">Craspedostauros australis</name>
    <dbReference type="NCBI Taxonomy" id="1486917"/>
    <lineage>
        <taxon>Eukaryota</taxon>
        <taxon>Sar</taxon>
        <taxon>Stramenopiles</taxon>
        <taxon>Ochrophyta</taxon>
        <taxon>Bacillariophyta</taxon>
        <taxon>Bacillariophyceae</taxon>
        <taxon>Bacillariophycidae</taxon>
        <taxon>Naviculales</taxon>
        <taxon>Naviculaceae</taxon>
        <taxon>Craspedostauros</taxon>
    </lineage>
</organism>
<name>A0A7R9ZS16_9STRA</name>
<protein>
    <recommendedName>
        <fullName evidence="2 5">peptidylprolyl isomerase</fullName>
        <ecNumber evidence="2 5">5.2.1.8</ecNumber>
    </recommendedName>
</protein>
<feature type="domain" description="PPIase FKBP-type" evidence="6">
    <location>
        <begin position="20"/>
        <end position="51"/>
    </location>
</feature>
<reference evidence="7" key="1">
    <citation type="submission" date="2021-01" db="EMBL/GenBank/DDBJ databases">
        <authorList>
            <person name="Corre E."/>
            <person name="Pelletier E."/>
            <person name="Niang G."/>
            <person name="Scheremetjew M."/>
            <person name="Finn R."/>
            <person name="Kale V."/>
            <person name="Holt S."/>
            <person name="Cochrane G."/>
            <person name="Meng A."/>
            <person name="Brown T."/>
            <person name="Cohen L."/>
        </authorList>
    </citation>
    <scope>NUCLEOTIDE SEQUENCE</scope>
    <source>
        <strain evidence="7">CCMP3328</strain>
    </source>
</reference>
<dbReference type="PANTHER" id="PTHR10516">
    <property type="entry name" value="PEPTIDYL-PROLYL CIS-TRANS ISOMERASE"/>
    <property type="match status" value="1"/>
</dbReference>
<accession>A0A7R9ZS16</accession>
<dbReference type="EC" id="5.2.1.8" evidence="2 5"/>
<dbReference type="PROSITE" id="PS50059">
    <property type="entry name" value="FKBP_PPIASE"/>
    <property type="match status" value="1"/>
</dbReference>
<gene>
    <name evidence="7" type="ORF">CAUS1442_LOCUS14024</name>
</gene>
<dbReference type="PANTHER" id="PTHR10516:SF443">
    <property type="entry name" value="FK506-BINDING PROTEIN 59-RELATED"/>
    <property type="match status" value="1"/>
</dbReference>
<evidence type="ECO:0000256" key="4">
    <source>
        <dbReference type="ARBA" id="ARBA00023235"/>
    </source>
</evidence>
<dbReference type="InterPro" id="IPR001179">
    <property type="entry name" value="PPIase_FKBP_dom"/>
</dbReference>
<evidence type="ECO:0000256" key="3">
    <source>
        <dbReference type="ARBA" id="ARBA00023110"/>
    </source>
</evidence>
<evidence type="ECO:0000256" key="1">
    <source>
        <dbReference type="ARBA" id="ARBA00000971"/>
    </source>
</evidence>
<proteinExistence type="predicted"/>